<organism evidence="1 2">
    <name type="scientific">Lacisediminihabitans profunda</name>
    <dbReference type="NCBI Taxonomy" id="2594790"/>
    <lineage>
        <taxon>Bacteria</taxon>
        <taxon>Bacillati</taxon>
        <taxon>Actinomycetota</taxon>
        <taxon>Actinomycetes</taxon>
        <taxon>Micrococcales</taxon>
        <taxon>Microbacteriaceae</taxon>
        <taxon>Lacisediminihabitans</taxon>
    </lineage>
</organism>
<feature type="non-terminal residue" evidence="1">
    <location>
        <position position="70"/>
    </location>
</feature>
<keyword evidence="2" id="KW-1185">Reference proteome</keyword>
<proteinExistence type="predicted"/>
<evidence type="ECO:0000313" key="2">
    <source>
        <dbReference type="Proteomes" id="UP000321379"/>
    </source>
</evidence>
<gene>
    <name evidence="1" type="ORF">FVP33_19060</name>
</gene>
<dbReference type="Gene3D" id="2.40.30.100">
    <property type="entry name" value="AF2212/PG0164-like"/>
    <property type="match status" value="1"/>
</dbReference>
<sequence>HRFTAQLTRPDMKGAWTFVPVPAAVSEEFGAKGRVPVTAAVNGVAFRTSMLAQGGGSHIIAVNKNIREQA</sequence>
<name>A0A5C8UH47_9MICO</name>
<dbReference type="Proteomes" id="UP000321379">
    <property type="component" value="Unassembled WGS sequence"/>
</dbReference>
<comment type="caution">
    <text evidence="1">The sequence shown here is derived from an EMBL/GenBank/DDBJ whole genome shotgun (WGS) entry which is preliminary data.</text>
</comment>
<accession>A0A5C8UH47</accession>
<reference evidence="1 2" key="1">
    <citation type="submission" date="2019-08" db="EMBL/GenBank/DDBJ databases">
        <title>Bacterial whole genome sequence for Glaciihabitans sp. CHu50b-6-2.</title>
        <authorList>
            <person name="Jin L."/>
        </authorList>
    </citation>
    <scope>NUCLEOTIDE SEQUENCE [LARGE SCALE GENOMIC DNA]</scope>
    <source>
        <strain evidence="1 2">CHu50b-6-2</strain>
    </source>
</reference>
<protein>
    <submittedName>
        <fullName evidence="1">DUF1905 domain-containing protein</fullName>
    </submittedName>
</protein>
<feature type="non-terminal residue" evidence="1">
    <location>
        <position position="1"/>
    </location>
</feature>
<dbReference type="InterPro" id="IPR015018">
    <property type="entry name" value="DUF1905"/>
</dbReference>
<dbReference type="AlphaFoldDB" id="A0A5C8UH47"/>
<dbReference type="RefSeq" id="WP_147785262.1">
    <property type="nucleotide sequence ID" value="NZ_VRMG01000062.1"/>
</dbReference>
<dbReference type="SUPFAM" id="SSF141694">
    <property type="entry name" value="AF2212/PG0164-like"/>
    <property type="match status" value="1"/>
</dbReference>
<evidence type="ECO:0000313" key="1">
    <source>
        <dbReference type="EMBL" id="TXN26926.1"/>
    </source>
</evidence>
<dbReference type="InterPro" id="IPR037079">
    <property type="entry name" value="AF2212/PG0164-like_sf"/>
</dbReference>
<dbReference type="Pfam" id="PF08922">
    <property type="entry name" value="DUF1905"/>
    <property type="match status" value="1"/>
</dbReference>
<dbReference type="EMBL" id="VRMG01000062">
    <property type="protein sequence ID" value="TXN26926.1"/>
    <property type="molecule type" value="Genomic_DNA"/>
</dbReference>